<evidence type="ECO:0000313" key="2">
    <source>
        <dbReference type="Proteomes" id="UP000494106"/>
    </source>
</evidence>
<proteinExistence type="predicted"/>
<dbReference type="Pfam" id="PF10793">
    <property type="entry name" value="Gloverin"/>
    <property type="match status" value="2"/>
</dbReference>
<sequence>MDFSFQLTYLMWQKDINPALIATGQRWLQTRHFNDHRGHLQGQAYGSRSLGTYGDSTSMGGKLDWSNNNARLGADIKKDIGGRSGMTVTGEGRTRNPDRNTRFMAGGHVQKTFGHNKPDRPGNLPRHKYSVYMVRITCFEAQFEVFLVRRSTNTLSIKMLPTTFVFVIGLMCAYAQVYRLPSNTERYPDNFFSLRNSLGGNSRTWEGNVGRGKVFGTLGSTDGSLFGRGGYKQNIFNDHRGRLEGSAYGSRVLGPAGGSSSMGGTLDWSNDNAKVTADLNRKIGGHTGLTVTGEGKWKLDKNTRLEAGGNLQKTFGHDKPDIGLEAKIVHDF</sequence>
<evidence type="ECO:0008006" key="3">
    <source>
        <dbReference type="Google" id="ProtNLM"/>
    </source>
</evidence>
<protein>
    <recommendedName>
        <fullName evidence="3">Gloverin</fullName>
    </recommendedName>
</protein>
<name>A0A8S1AI46_ARCPL</name>
<dbReference type="EMBL" id="CADEBC010000523">
    <property type="protein sequence ID" value="CAB3245056.1"/>
    <property type="molecule type" value="Genomic_DNA"/>
</dbReference>
<accession>A0A8S1AI46</accession>
<comment type="caution">
    <text evidence="1">The sequence shown here is derived from an EMBL/GenBank/DDBJ whole genome shotgun (WGS) entry which is preliminary data.</text>
</comment>
<evidence type="ECO:0000313" key="1">
    <source>
        <dbReference type="EMBL" id="CAB3245056.1"/>
    </source>
</evidence>
<reference evidence="1 2" key="1">
    <citation type="submission" date="2020-04" db="EMBL/GenBank/DDBJ databases">
        <authorList>
            <person name="Wallbank WR R."/>
            <person name="Pardo Diaz C."/>
            <person name="Kozak K."/>
            <person name="Martin S."/>
            <person name="Jiggins C."/>
            <person name="Moest M."/>
            <person name="Warren A I."/>
            <person name="Byers J.R.P. K."/>
            <person name="Montejo-Kovacevich G."/>
            <person name="Yen C E."/>
        </authorList>
    </citation>
    <scope>NUCLEOTIDE SEQUENCE [LARGE SCALE GENOMIC DNA]</scope>
</reference>
<gene>
    <name evidence="1" type="ORF">APLA_LOCUS10280</name>
</gene>
<dbReference type="Proteomes" id="UP000494106">
    <property type="component" value="Unassembled WGS sequence"/>
</dbReference>
<dbReference type="OrthoDB" id="7454098at2759"/>
<dbReference type="AlphaFoldDB" id="A0A8S1AI46"/>
<organism evidence="1 2">
    <name type="scientific">Arctia plantaginis</name>
    <name type="common">Wood tiger moth</name>
    <name type="synonym">Phalaena plantaginis</name>
    <dbReference type="NCBI Taxonomy" id="874455"/>
    <lineage>
        <taxon>Eukaryota</taxon>
        <taxon>Metazoa</taxon>
        <taxon>Ecdysozoa</taxon>
        <taxon>Arthropoda</taxon>
        <taxon>Hexapoda</taxon>
        <taxon>Insecta</taxon>
        <taxon>Pterygota</taxon>
        <taxon>Neoptera</taxon>
        <taxon>Endopterygota</taxon>
        <taxon>Lepidoptera</taxon>
        <taxon>Glossata</taxon>
        <taxon>Ditrysia</taxon>
        <taxon>Noctuoidea</taxon>
        <taxon>Erebidae</taxon>
        <taxon>Arctiinae</taxon>
        <taxon>Arctia</taxon>
    </lineage>
</organism>
<dbReference type="InterPro" id="IPR019729">
    <property type="entry name" value="Gloverin-like_protein"/>
</dbReference>
<keyword evidence="2" id="KW-1185">Reference proteome</keyword>